<comment type="caution">
    <text evidence="2">The sequence shown here is derived from an EMBL/GenBank/DDBJ whole genome shotgun (WGS) entry which is preliminary data.</text>
</comment>
<feature type="region of interest" description="Disordered" evidence="1">
    <location>
        <begin position="365"/>
        <end position="384"/>
    </location>
</feature>
<accession>A0AAN6ZBL7</accession>
<organism evidence="2 3">
    <name type="scientific">Trichocladium antarcticum</name>
    <dbReference type="NCBI Taxonomy" id="1450529"/>
    <lineage>
        <taxon>Eukaryota</taxon>
        <taxon>Fungi</taxon>
        <taxon>Dikarya</taxon>
        <taxon>Ascomycota</taxon>
        <taxon>Pezizomycotina</taxon>
        <taxon>Sordariomycetes</taxon>
        <taxon>Sordariomycetidae</taxon>
        <taxon>Sordariales</taxon>
        <taxon>Chaetomiaceae</taxon>
        <taxon>Trichocladium</taxon>
    </lineage>
</organism>
<proteinExistence type="predicted"/>
<reference evidence="2" key="1">
    <citation type="journal article" date="2023" name="Mol. Phylogenet. Evol.">
        <title>Genome-scale phylogeny and comparative genomics of the fungal order Sordariales.</title>
        <authorList>
            <person name="Hensen N."/>
            <person name="Bonometti L."/>
            <person name="Westerberg I."/>
            <person name="Brannstrom I.O."/>
            <person name="Guillou S."/>
            <person name="Cros-Aarteil S."/>
            <person name="Calhoun S."/>
            <person name="Haridas S."/>
            <person name="Kuo A."/>
            <person name="Mondo S."/>
            <person name="Pangilinan J."/>
            <person name="Riley R."/>
            <person name="LaButti K."/>
            <person name="Andreopoulos B."/>
            <person name="Lipzen A."/>
            <person name="Chen C."/>
            <person name="Yan M."/>
            <person name="Daum C."/>
            <person name="Ng V."/>
            <person name="Clum A."/>
            <person name="Steindorff A."/>
            <person name="Ohm R.A."/>
            <person name="Martin F."/>
            <person name="Silar P."/>
            <person name="Natvig D.O."/>
            <person name="Lalanne C."/>
            <person name="Gautier V."/>
            <person name="Ament-Velasquez S.L."/>
            <person name="Kruys A."/>
            <person name="Hutchinson M.I."/>
            <person name="Powell A.J."/>
            <person name="Barry K."/>
            <person name="Miller A.N."/>
            <person name="Grigoriev I.V."/>
            <person name="Debuchy R."/>
            <person name="Gladieux P."/>
            <person name="Hiltunen Thoren M."/>
            <person name="Johannesson H."/>
        </authorList>
    </citation>
    <scope>NUCLEOTIDE SEQUENCE</scope>
    <source>
        <strain evidence="2">CBS 123565</strain>
    </source>
</reference>
<feature type="compositionally biased region" description="Polar residues" evidence="1">
    <location>
        <begin position="814"/>
        <end position="823"/>
    </location>
</feature>
<evidence type="ECO:0000313" key="2">
    <source>
        <dbReference type="EMBL" id="KAK4131843.1"/>
    </source>
</evidence>
<feature type="compositionally biased region" description="Low complexity" evidence="1">
    <location>
        <begin position="835"/>
        <end position="846"/>
    </location>
</feature>
<name>A0AAN6ZBL7_9PEZI</name>
<reference evidence="2" key="2">
    <citation type="submission" date="2023-05" db="EMBL/GenBank/DDBJ databases">
        <authorList>
            <consortium name="Lawrence Berkeley National Laboratory"/>
            <person name="Steindorff A."/>
            <person name="Hensen N."/>
            <person name="Bonometti L."/>
            <person name="Westerberg I."/>
            <person name="Brannstrom I.O."/>
            <person name="Guillou S."/>
            <person name="Cros-Aarteil S."/>
            <person name="Calhoun S."/>
            <person name="Haridas S."/>
            <person name="Kuo A."/>
            <person name="Mondo S."/>
            <person name="Pangilinan J."/>
            <person name="Riley R."/>
            <person name="Labutti K."/>
            <person name="Andreopoulos B."/>
            <person name="Lipzen A."/>
            <person name="Chen C."/>
            <person name="Yanf M."/>
            <person name="Daum C."/>
            <person name="Ng V."/>
            <person name="Clum A."/>
            <person name="Ohm R."/>
            <person name="Martin F."/>
            <person name="Silar P."/>
            <person name="Natvig D."/>
            <person name="Lalanne C."/>
            <person name="Gautier V."/>
            <person name="Ament-Velasquez S.L."/>
            <person name="Kruys A."/>
            <person name="Hutchinson M.I."/>
            <person name="Powell A.J."/>
            <person name="Barry K."/>
            <person name="Miller A.N."/>
            <person name="Grigoriev I.V."/>
            <person name="Debuchy R."/>
            <person name="Gladieux P."/>
            <person name="Thoren M.H."/>
            <person name="Johannesson H."/>
        </authorList>
    </citation>
    <scope>NUCLEOTIDE SEQUENCE</scope>
    <source>
        <strain evidence="2">CBS 123565</strain>
    </source>
</reference>
<gene>
    <name evidence="2" type="ORF">BT67DRAFT_435966</name>
</gene>
<feature type="region of interest" description="Disordered" evidence="1">
    <location>
        <begin position="644"/>
        <end position="850"/>
    </location>
</feature>
<feature type="region of interest" description="Disordered" evidence="1">
    <location>
        <begin position="120"/>
        <end position="191"/>
    </location>
</feature>
<feature type="region of interest" description="Disordered" evidence="1">
    <location>
        <begin position="268"/>
        <end position="296"/>
    </location>
</feature>
<feature type="region of interest" description="Disordered" evidence="1">
    <location>
        <begin position="1"/>
        <end position="42"/>
    </location>
</feature>
<evidence type="ECO:0000313" key="3">
    <source>
        <dbReference type="Proteomes" id="UP001304895"/>
    </source>
</evidence>
<dbReference type="EMBL" id="MU853421">
    <property type="protein sequence ID" value="KAK4131843.1"/>
    <property type="molecule type" value="Genomic_DNA"/>
</dbReference>
<dbReference type="AlphaFoldDB" id="A0AAN6ZBL7"/>
<evidence type="ECO:0000256" key="1">
    <source>
        <dbReference type="SAM" id="MobiDB-lite"/>
    </source>
</evidence>
<feature type="compositionally biased region" description="Low complexity" evidence="1">
    <location>
        <begin position="677"/>
        <end position="691"/>
    </location>
</feature>
<protein>
    <submittedName>
        <fullName evidence="2">Uncharacterized protein</fullName>
    </submittedName>
</protein>
<feature type="compositionally biased region" description="Low complexity" evidence="1">
    <location>
        <begin position="752"/>
        <end position="784"/>
    </location>
</feature>
<keyword evidence="3" id="KW-1185">Reference proteome</keyword>
<dbReference type="Proteomes" id="UP001304895">
    <property type="component" value="Unassembled WGS sequence"/>
</dbReference>
<feature type="compositionally biased region" description="Basic residues" evidence="1">
    <location>
        <begin position="159"/>
        <end position="174"/>
    </location>
</feature>
<sequence>METANAHYHNGHHQPSDPSLPASPTLTNPDMILPDYPRGDSPDFDLNTRDHSLLMWRGAQGATSSTDLHHMFVATGLVGPGAGNQYGLAGPVTPTTPIIYGNGTMLSDIGEVTEVESTVGKPSPVWTRSAARRPVSPVRGGGSDVALRSSPTMGAAAMIKRKSRQSLGAKHGRRSSMESNTTITTGDRAGHFPDFDDTVSVGDSVFQGDDEESLASSYVEGTAVIEPVRLGVARLENLDRLSTYSSTSLSRRAEEILANAKKRLTTMEGNLTRARGSLQDASPYGSDDRSTPSPPLQRAVSVMYSRDTGVDSRHARMSSDVAMQGALTYGVALPRSQSALGAAGGYRQPLVASKSADHIRQVVDDESGRPAHGTHPRGEGPKALTVDEVARLGGPDSASQNARLEAFLSPTFGSFSDGSVRNLQRPSSTVQVRDIKDQMRDLKGKISSLRAQARVDNLKRRSLQSLRTPSPFTHSQMDQWYAESQSNRASEIAGARSPGINPWNGEESSVDGDAMEDAFQLQDEHAEEDAAYAALVNGVKLGHAASLSPEPEPAYLSAVEVEANQGSDSADSDMHTENGEMAGQEETFHDAEDVDYMSESGESLYHDTVQHQISHEDREDAFDYEHFFLHSAMGTMSQRLARRGSVESFTSEDSVETTKGPVVNGTKDNDLDRGPPLSRFLSRSNSSASVSTVGTFATAQERRSLKSPECPDDTSPGSDGAFESFSRAISVLSTRHRSDSTATSKRLSFAGPATAHPATSNTTTPSNSNSDGSISTIAEESTPSSSPPSRHPATHRPLSTPASPSALVRPSIASFDSTGTSRSFPLVNRTLQPPHRSSSSSSSSSTLERRLRRETHRLLVDQTVGENGGEDALDALRREDRLLVERLVAGLGRCVLGLTETGRAGAESRMYRRRIEAARRVLEGEGQGAGWGVKRKKWEGSGG</sequence>